<name>A0A9N9E3M2_9GLOM</name>
<reference evidence="2" key="1">
    <citation type="submission" date="2021-06" db="EMBL/GenBank/DDBJ databases">
        <authorList>
            <person name="Kallberg Y."/>
            <person name="Tangrot J."/>
            <person name="Rosling A."/>
        </authorList>
    </citation>
    <scope>NUCLEOTIDE SEQUENCE</scope>
    <source>
        <strain evidence="2">MA453B</strain>
    </source>
</reference>
<keyword evidence="1" id="KW-0472">Membrane</keyword>
<evidence type="ECO:0000313" key="2">
    <source>
        <dbReference type="EMBL" id="CAG8659463.1"/>
    </source>
</evidence>
<protein>
    <submittedName>
        <fullName evidence="2">1323_t:CDS:1</fullName>
    </submittedName>
</protein>
<keyword evidence="1" id="KW-0812">Transmembrane</keyword>
<organism evidence="2 3">
    <name type="scientific">Dentiscutata erythropus</name>
    <dbReference type="NCBI Taxonomy" id="1348616"/>
    <lineage>
        <taxon>Eukaryota</taxon>
        <taxon>Fungi</taxon>
        <taxon>Fungi incertae sedis</taxon>
        <taxon>Mucoromycota</taxon>
        <taxon>Glomeromycotina</taxon>
        <taxon>Glomeromycetes</taxon>
        <taxon>Diversisporales</taxon>
        <taxon>Gigasporaceae</taxon>
        <taxon>Dentiscutata</taxon>
    </lineage>
</organism>
<feature type="non-terminal residue" evidence="2">
    <location>
        <position position="1"/>
    </location>
</feature>
<comment type="caution">
    <text evidence="2">The sequence shown here is derived from an EMBL/GenBank/DDBJ whole genome shotgun (WGS) entry which is preliminary data.</text>
</comment>
<dbReference type="AlphaFoldDB" id="A0A9N9E3M2"/>
<gene>
    <name evidence="2" type="ORF">DERYTH_LOCUS10632</name>
</gene>
<proteinExistence type="predicted"/>
<dbReference type="EMBL" id="CAJVPY010006268">
    <property type="protein sequence ID" value="CAG8659463.1"/>
    <property type="molecule type" value="Genomic_DNA"/>
</dbReference>
<sequence length="213" mass="24785">HSKEQNVIIVERRDISGSTVFILAVIVVVIVLLKDKTGNLWVEERAEDYHVHNYCTHCKLSLLNGRFQSEVHVEEIEITPKRKKKTKQFKDSLKFRTLVDELLNEVAVQNTAQFLTELSNTILFIEALYKNISIAEEKHNKSIHEVLRCYYDLGEALSKLYDNFYNASHDCFSSKQQVIQEFKRQLNINTLDMALVKEKNEAKRSIVFLVVLI</sequence>
<dbReference type="Proteomes" id="UP000789405">
    <property type="component" value="Unassembled WGS sequence"/>
</dbReference>
<keyword evidence="3" id="KW-1185">Reference proteome</keyword>
<evidence type="ECO:0000313" key="3">
    <source>
        <dbReference type="Proteomes" id="UP000789405"/>
    </source>
</evidence>
<feature type="transmembrane region" description="Helical" evidence="1">
    <location>
        <begin position="15"/>
        <end position="33"/>
    </location>
</feature>
<accession>A0A9N9E3M2</accession>
<keyword evidence="1" id="KW-1133">Transmembrane helix</keyword>
<evidence type="ECO:0000256" key="1">
    <source>
        <dbReference type="SAM" id="Phobius"/>
    </source>
</evidence>